<reference evidence="5 6" key="1">
    <citation type="submission" date="2014-04" db="EMBL/GenBank/DDBJ databases">
        <title>Evolutionary Origins and Diversification of the Mycorrhizal Mutualists.</title>
        <authorList>
            <consortium name="DOE Joint Genome Institute"/>
            <consortium name="Mycorrhizal Genomics Consortium"/>
            <person name="Kohler A."/>
            <person name="Kuo A."/>
            <person name="Nagy L.G."/>
            <person name="Floudas D."/>
            <person name="Copeland A."/>
            <person name="Barry K.W."/>
            <person name="Cichocki N."/>
            <person name="Veneault-Fourrey C."/>
            <person name="LaButti K."/>
            <person name="Lindquist E.A."/>
            <person name="Lipzen A."/>
            <person name="Lundell T."/>
            <person name="Morin E."/>
            <person name="Murat C."/>
            <person name="Riley R."/>
            <person name="Ohm R."/>
            <person name="Sun H."/>
            <person name="Tunlid A."/>
            <person name="Henrissat B."/>
            <person name="Grigoriev I.V."/>
            <person name="Hibbett D.S."/>
            <person name="Martin F."/>
        </authorList>
    </citation>
    <scope>NUCLEOTIDE SEQUENCE [LARGE SCALE GENOMIC DNA]</scope>
    <source>
        <strain evidence="5 6">FD-317 M1</strain>
    </source>
</reference>
<dbReference type="InterPro" id="IPR020472">
    <property type="entry name" value="WD40_PAC1"/>
</dbReference>
<dbReference type="SUPFAM" id="SSF52540">
    <property type="entry name" value="P-loop containing nucleoside triphosphate hydrolases"/>
    <property type="match status" value="1"/>
</dbReference>
<organism evidence="5 6">
    <name type="scientific">Collybiopsis luxurians FD-317 M1</name>
    <dbReference type="NCBI Taxonomy" id="944289"/>
    <lineage>
        <taxon>Eukaryota</taxon>
        <taxon>Fungi</taxon>
        <taxon>Dikarya</taxon>
        <taxon>Basidiomycota</taxon>
        <taxon>Agaricomycotina</taxon>
        <taxon>Agaricomycetes</taxon>
        <taxon>Agaricomycetidae</taxon>
        <taxon>Agaricales</taxon>
        <taxon>Marasmiineae</taxon>
        <taxon>Omphalotaceae</taxon>
        <taxon>Collybiopsis</taxon>
        <taxon>Collybiopsis luxurians</taxon>
    </lineage>
</organism>
<evidence type="ECO:0000259" key="4">
    <source>
        <dbReference type="Pfam" id="PF24883"/>
    </source>
</evidence>
<feature type="repeat" description="WD" evidence="3">
    <location>
        <begin position="880"/>
        <end position="921"/>
    </location>
</feature>
<dbReference type="PROSITE" id="PS00678">
    <property type="entry name" value="WD_REPEATS_1"/>
    <property type="match status" value="11"/>
</dbReference>
<sequence>TGMAGMGKSTIAYSICSYFENKDKGHRLGASFFCSRQVEKLRTRQYIIPTIVQQLADYSMVFADALSGIKSHVPFVIEKQIDELLIEPWQNSFQKQLAERLPVLVVIDALDEIEGGEGSSFVSDLIKSLNQARASMHGIKFLITSRPDPNIVETCKQLGTEATYRLEDVKPADAAQDVRYYLGDALSQFPRIEAESLDQIARQSQGVFIYAATAVRYILPAPGDMLSDGEMRARVMAMVADRPISKHVGDGGELLIDKLYKQIIVKALGVLGTDVFEVRRNVLDTIAVAQQPISAETIQELGLDDSKSYDVQAVENAIGAFHAKDHCVYIYHKSFLDFLLDSKRAGEELACNKLAQHGVIAQQCFAIMESSLHFNMCKLPSSYFLDADVEGIKETVAKKFSETLKYCCLFWIDHWITRLDDNLEDVLMNSLNKFGDILALFWIEAMNLMQTGRRSYEAMRKLRKWMSKKATGSDSLLSMVTALERLTQSFTGSPARLSTPHLYISSLSTELPTGKVPSTWRNYFPHLPQVVCEGVPNQSGAKMRINTGSSVNSVAFSNDGLRIVSGLDNNTVCIWDADTGVKVKVLEGHSGSVESIALSYDGSRIVSGSGDESVRIWDVNTGMNLQTLEGHTGPVMSVAFSTDGSRIVSGSKDTTINIWDANSGRQLQTLKGHIGEVQSVAFSNDGLYIASGSSDQTVHIWDAHTGVNLQILEGHEDWVGSVAFSYDGSRLVSGSDDGYICIWNAETWMKLQTLDGHINYVTSVTFSNDGSRIISGSFDKTVCIWDASSGEKLQTLEGHNRAIYSVAFSSDGYHIVSGSGDQTICIWDANPGANLHTSPGHKDSVNSVSYSNDGLYIVSGSNDHTVCIWDASTGACLQTLEGHTGSVQSVAFSFDGSHIVSGSRDKTVHIWDAKTGVTLHILEGHSSEVDSVAFSKDGSHIVSGSVDRTICIWNANTGVKLRTLEGHTNWVRSVAFSNDSSRIVSGSRDKTVRIWDAITGVNLHTLKGHTDTVRSVAFSNDGSCIVSGSYDCTVCIWDAKTGVNLQTLTGHKDCVFSVAFSNDGSHIVSGSDDTSICIWDAKTGVNLQTLEGHTDYVHSVAFSNDDSHIVSGSGDNTVCIWDASPRANVAISRALSNDVPLVPPKHLFTTSERESGWLFDSDSPRPNRIMWLPPPLIQTLPIYPCINILSRSGHTSVTYDPHFVGTNWMNCYNPTGTK</sequence>
<dbReference type="Gene3D" id="3.40.50.300">
    <property type="entry name" value="P-loop containing nucleotide triphosphate hydrolases"/>
    <property type="match status" value="1"/>
</dbReference>
<dbReference type="PROSITE" id="PS50294">
    <property type="entry name" value="WD_REPEATS_REGION"/>
    <property type="match status" value="13"/>
</dbReference>
<feature type="repeat" description="WD" evidence="3">
    <location>
        <begin position="796"/>
        <end position="837"/>
    </location>
</feature>
<feature type="non-terminal residue" evidence="5">
    <location>
        <position position="1"/>
    </location>
</feature>
<feature type="repeat" description="WD" evidence="3">
    <location>
        <begin position="1048"/>
        <end position="1089"/>
    </location>
</feature>
<dbReference type="CDD" id="cd00200">
    <property type="entry name" value="WD40"/>
    <property type="match status" value="2"/>
</dbReference>
<dbReference type="InterPro" id="IPR036322">
    <property type="entry name" value="WD40_repeat_dom_sf"/>
</dbReference>
<evidence type="ECO:0000313" key="5">
    <source>
        <dbReference type="EMBL" id="KIK58681.1"/>
    </source>
</evidence>
<dbReference type="AlphaFoldDB" id="A0A0D0BTF3"/>
<dbReference type="Gene3D" id="2.130.10.10">
    <property type="entry name" value="YVTN repeat-like/Quinoprotein amine dehydrogenase"/>
    <property type="match status" value="7"/>
</dbReference>
<feature type="repeat" description="WD" evidence="3">
    <location>
        <begin position="628"/>
        <end position="669"/>
    </location>
</feature>
<dbReference type="PANTHER" id="PTHR22847">
    <property type="entry name" value="WD40 REPEAT PROTEIN"/>
    <property type="match status" value="1"/>
</dbReference>
<feature type="repeat" description="WD" evidence="3">
    <location>
        <begin position="586"/>
        <end position="627"/>
    </location>
</feature>
<keyword evidence="2" id="KW-0677">Repeat</keyword>
<feature type="repeat" description="WD" evidence="3">
    <location>
        <begin position="964"/>
        <end position="1005"/>
    </location>
</feature>
<dbReference type="InterPro" id="IPR001680">
    <property type="entry name" value="WD40_rpt"/>
</dbReference>
<feature type="repeat" description="WD" evidence="3">
    <location>
        <begin position="754"/>
        <end position="795"/>
    </location>
</feature>
<dbReference type="PRINTS" id="PR00320">
    <property type="entry name" value="GPROTEINBRPT"/>
</dbReference>
<name>A0A0D0BTF3_9AGAR</name>
<dbReference type="Pfam" id="PF00400">
    <property type="entry name" value="WD40"/>
    <property type="match status" value="14"/>
</dbReference>
<feature type="repeat" description="WD" evidence="3">
    <location>
        <begin position="1090"/>
        <end position="1131"/>
    </location>
</feature>
<feature type="domain" description="Nephrocystin 3-like N-terminal" evidence="4">
    <location>
        <begin position="1"/>
        <end position="146"/>
    </location>
</feature>
<proteinExistence type="predicted"/>
<dbReference type="EMBL" id="KN834783">
    <property type="protein sequence ID" value="KIK58681.1"/>
    <property type="molecule type" value="Genomic_DNA"/>
</dbReference>
<dbReference type="Pfam" id="PF24883">
    <property type="entry name" value="NPHP3_N"/>
    <property type="match status" value="1"/>
</dbReference>
<accession>A0A0D0BTF3</accession>
<gene>
    <name evidence="5" type="ORF">GYMLUDRAFT_170511</name>
</gene>
<dbReference type="InterPro" id="IPR056884">
    <property type="entry name" value="NPHP3-like_N"/>
</dbReference>
<feature type="repeat" description="WD" evidence="3">
    <location>
        <begin position="838"/>
        <end position="879"/>
    </location>
</feature>
<keyword evidence="1 3" id="KW-0853">WD repeat</keyword>
<dbReference type="PROSITE" id="PS50082">
    <property type="entry name" value="WD_REPEATS_2"/>
    <property type="match status" value="14"/>
</dbReference>
<feature type="repeat" description="WD" evidence="3">
    <location>
        <begin position="670"/>
        <end position="711"/>
    </location>
</feature>
<dbReference type="PANTHER" id="PTHR22847:SF637">
    <property type="entry name" value="WD REPEAT DOMAIN 5B"/>
    <property type="match status" value="1"/>
</dbReference>
<feature type="repeat" description="WD" evidence="3">
    <location>
        <begin position="922"/>
        <end position="963"/>
    </location>
</feature>
<evidence type="ECO:0000313" key="6">
    <source>
        <dbReference type="Proteomes" id="UP000053593"/>
    </source>
</evidence>
<protein>
    <recommendedName>
        <fullName evidence="4">Nephrocystin 3-like N-terminal domain-containing protein</fullName>
    </recommendedName>
</protein>
<evidence type="ECO:0000256" key="1">
    <source>
        <dbReference type="ARBA" id="ARBA00022574"/>
    </source>
</evidence>
<dbReference type="GO" id="GO:0005634">
    <property type="term" value="C:nucleus"/>
    <property type="evidence" value="ECO:0007669"/>
    <property type="project" value="TreeGrafter"/>
</dbReference>
<dbReference type="SMART" id="SM00320">
    <property type="entry name" value="WD40"/>
    <property type="match status" value="14"/>
</dbReference>
<dbReference type="OrthoDB" id="538223at2759"/>
<feature type="repeat" description="WD" evidence="3">
    <location>
        <begin position="712"/>
        <end position="753"/>
    </location>
</feature>
<dbReference type="InterPro" id="IPR019775">
    <property type="entry name" value="WD40_repeat_CS"/>
</dbReference>
<feature type="repeat" description="WD" evidence="3">
    <location>
        <begin position="549"/>
        <end position="585"/>
    </location>
</feature>
<evidence type="ECO:0000256" key="3">
    <source>
        <dbReference type="PROSITE-ProRule" id="PRU00221"/>
    </source>
</evidence>
<dbReference type="InterPro" id="IPR015943">
    <property type="entry name" value="WD40/YVTN_repeat-like_dom_sf"/>
</dbReference>
<dbReference type="HOGENOM" id="CLU_000288_6_0_1"/>
<dbReference type="GO" id="GO:1990234">
    <property type="term" value="C:transferase complex"/>
    <property type="evidence" value="ECO:0007669"/>
    <property type="project" value="UniProtKB-ARBA"/>
</dbReference>
<evidence type="ECO:0000256" key="2">
    <source>
        <dbReference type="ARBA" id="ARBA00022737"/>
    </source>
</evidence>
<dbReference type="Proteomes" id="UP000053593">
    <property type="component" value="Unassembled WGS sequence"/>
</dbReference>
<dbReference type="InterPro" id="IPR027417">
    <property type="entry name" value="P-loop_NTPase"/>
</dbReference>
<dbReference type="SUPFAM" id="SSF50978">
    <property type="entry name" value="WD40 repeat-like"/>
    <property type="match status" value="2"/>
</dbReference>
<feature type="repeat" description="WD" evidence="3">
    <location>
        <begin position="1006"/>
        <end position="1047"/>
    </location>
</feature>
<keyword evidence="6" id="KW-1185">Reference proteome</keyword>